<evidence type="ECO:0000256" key="2">
    <source>
        <dbReference type="ARBA" id="ARBA00022617"/>
    </source>
</evidence>
<dbReference type="PANTHER" id="PTHR24291">
    <property type="entry name" value="CYTOCHROME P450 FAMILY 4"/>
    <property type="match status" value="1"/>
</dbReference>
<dbReference type="InterPro" id="IPR050196">
    <property type="entry name" value="Cytochrome_P450_Monoox"/>
</dbReference>
<keyword evidence="5 7" id="KW-0408">Iron</keyword>
<dbReference type="GO" id="GO:0016705">
    <property type="term" value="F:oxidoreductase activity, acting on paired donors, with incorporation or reduction of molecular oxygen"/>
    <property type="evidence" value="ECO:0007669"/>
    <property type="project" value="InterPro"/>
</dbReference>
<evidence type="ECO:0000313" key="8">
    <source>
        <dbReference type="EMBL" id="KAJ2893698.1"/>
    </source>
</evidence>
<evidence type="ECO:0000256" key="1">
    <source>
        <dbReference type="ARBA" id="ARBA00010617"/>
    </source>
</evidence>
<evidence type="ECO:0000256" key="6">
    <source>
        <dbReference type="ARBA" id="ARBA00023033"/>
    </source>
</evidence>
<evidence type="ECO:0000256" key="4">
    <source>
        <dbReference type="ARBA" id="ARBA00023002"/>
    </source>
</evidence>
<evidence type="ECO:0000256" key="3">
    <source>
        <dbReference type="ARBA" id="ARBA00022723"/>
    </source>
</evidence>
<dbReference type="GO" id="GO:0004497">
    <property type="term" value="F:monooxygenase activity"/>
    <property type="evidence" value="ECO:0007669"/>
    <property type="project" value="UniProtKB-KW"/>
</dbReference>
<dbReference type="SUPFAM" id="SSF48264">
    <property type="entry name" value="Cytochrome P450"/>
    <property type="match status" value="1"/>
</dbReference>
<dbReference type="PANTHER" id="PTHR24291:SF50">
    <property type="entry name" value="BIFUNCTIONAL ALBAFLAVENONE MONOOXYGENASE_TERPENE SYNTHASE"/>
    <property type="match status" value="1"/>
</dbReference>
<keyword evidence="2 7" id="KW-0349">Heme</keyword>
<dbReference type="PRINTS" id="PR00385">
    <property type="entry name" value="P450"/>
</dbReference>
<keyword evidence="4" id="KW-0560">Oxidoreductase</keyword>
<keyword evidence="6" id="KW-0503">Monooxygenase</keyword>
<dbReference type="AlphaFoldDB" id="A0AAD5RHP6"/>
<dbReference type="InterPro" id="IPR002401">
    <property type="entry name" value="Cyt_P450_E_grp-I"/>
</dbReference>
<accession>A0AAD5RHP6</accession>
<feature type="binding site" description="axial binding residue" evidence="7">
    <location>
        <position position="491"/>
    </location>
    <ligand>
        <name>heme</name>
        <dbReference type="ChEBI" id="CHEBI:30413"/>
    </ligand>
    <ligandPart>
        <name>Fe</name>
        <dbReference type="ChEBI" id="CHEBI:18248"/>
    </ligandPart>
</feature>
<sequence>MLRWVAPASLAVAGIIHDLSGPPDQSSHFAYQILAAYTLLMAALQLPYANSSKETGSWPQYLTSLYYAVTEYFMPSSLRNLPAPDDDTPLLGQTITQFTADNPSTRYLFLSRKFPRTPFIRFRVFFDAPVLLVTSLGAAKEVLLKECYAFKKPGWFFRGVAEISGVGLLFSEFDAHKAQRKLLQPCFSPPNLKKLLPVFREKAAELGDYADKLLGKDEKKVLEMYSLHTRATLVVIGLTALGMDLGSLEHETRFQEIYDQVFSPPGIGQLITFINSWVPLRWMPIKANRDFISAMDELKDMLRQAIRRRKAEVANHKEGVLMTKDLIGYMLEQDGADVAFTEDVILGHMLNIVGAGHETTASTLTWGAYELACRPDIQGELRREIRMVLDSETGTSYADIDRIPKLDNFVKEVLRMYPSVPAHPREAARDVVISGVVVPKGTNVMICPAVLNQLPEVWGDDGREFRPSRWEGMDANSQLALMTFFQGPRQCIGKNFAILEMKAILCEMISRFQFESPEGAPTYDNPSMFLRPRNGLRVVLRRLS</sequence>
<dbReference type="Pfam" id="PF00067">
    <property type="entry name" value="p450"/>
    <property type="match status" value="1"/>
</dbReference>
<dbReference type="Gene3D" id="1.10.630.10">
    <property type="entry name" value="Cytochrome P450"/>
    <property type="match status" value="1"/>
</dbReference>
<organism evidence="8 9">
    <name type="scientific">Zalerion maritima</name>
    <dbReference type="NCBI Taxonomy" id="339359"/>
    <lineage>
        <taxon>Eukaryota</taxon>
        <taxon>Fungi</taxon>
        <taxon>Dikarya</taxon>
        <taxon>Ascomycota</taxon>
        <taxon>Pezizomycotina</taxon>
        <taxon>Sordariomycetes</taxon>
        <taxon>Lulworthiomycetidae</taxon>
        <taxon>Lulworthiales</taxon>
        <taxon>Lulworthiaceae</taxon>
        <taxon>Zalerion</taxon>
    </lineage>
</organism>
<keyword evidence="9" id="KW-1185">Reference proteome</keyword>
<protein>
    <recommendedName>
        <fullName evidence="10">Cytochrome P450</fullName>
    </recommendedName>
</protein>
<dbReference type="Proteomes" id="UP001201980">
    <property type="component" value="Unassembled WGS sequence"/>
</dbReference>
<name>A0AAD5RHP6_9PEZI</name>
<gene>
    <name evidence="8" type="ORF">MKZ38_008322</name>
</gene>
<dbReference type="InterPro" id="IPR001128">
    <property type="entry name" value="Cyt_P450"/>
</dbReference>
<evidence type="ECO:0000313" key="9">
    <source>
        <dbReference type="Proteomes" id="UP001201980"/>
    </source>
</evidence>
<dbReference type="InterPro" id="IPR036396">
    <property type="entry name" value="Cyt_P450_sf"/>
</dbReference>
<evidence type="ECO:0000256" key="5">
    <source>
        <dbReference type="ARBA" id="ARBA00023004"/>
    </source>
</evidence>
<comment type="cofactor">
    <cofactor evidence="7">
        <name>heme</name>
        <dbReference type="ChEBI" id="CHEBI:30413"/>
    </cofactor>
</comment>
<comment type="caution">
    <text evidence="8">The sequence shown here is derived from an EMBL/GenBank/DDBJ whole genome shotgun (WGS) entry which is preliminary data.</text>
</comment>
<proteinExistence type="inferred from homology"/>
<evidence type="ECO:0008006" key="10">
    <source>
        <dbReference type="Google" id="ProtNLM"/>
    </source>
</evidence>
<evidence type="ECO:0000256" key="7">
    <source>
        <dbReference type="PIRSR" id="PIRSR602401-1"/>
    </source>
</evidence>
<dbReference type="EMBL" id="JAKWBI020000577">
    <property type="protein sequence ID" value="KAJ2893698.1"/>
    <property type="molecule type" value="Genomic_DNA"/>
</dbReference>
<keyword evidence="3 7" id="KW-0479">Metal-binding</keyword>
<comment type="similarity">
    <text evidence="1">Belongs to the cytochrome P450 family.</text>
</comment>
<dbReference type="PRINTS" id="PR00463">
    <property type="entry name" value="EP450I"/>
</dbReference>
<reference evidence="8" key="1">
    <citation type="submission" date="2022-07" db="EMBL/GenBank/DDBJ databases">
        <title>Draft genome sequence of Zalerion maritima ATCC 34329, a (micro)plastics degrading marine fungus.</title>
        <authorList>
            <person name="Paco A."/>
            <person name="Goncalves M.F.M."/>
            <person name="Rocha-Santos T.A.P."/>
            <person name="Alves A."/>
        </authorList>
    </citation>
    <scope>NUCLEOTIDE SEQUENCE</scope>
    <source>
        <strain evidence="8">ATCC 34329</strain>
    </source>
</reference>
<dbReference type="GO" id="GO:0005506">
    <property type="term" value="F:iron ion binding"/>
    <property type="evidence" value="ECO:0007669"/>
    <property type="project" value="InterPro"/>
</dbReference>
<dbReference type="GO" id="GO:0020037">
    <property type="term" value="F:heme binding"/>
    <property type="evidence" value="ECO:0007669"/>
    <property type="project" value="InterPro"/>
</dbReference>